<evidence type="ECO:0000313" key="3">
    <source>
        <dbReference type="Proteomes" id="UP000269396"/>
    </source>
</evidence>
<dbReference type="PANTHER" id="PTHR13246">
    <property type="entry name" value="ENDO BETA N-ACETYLGLUCOSAMINIDASE"/>
    <property type="match status" value="1"/>
</dbReference>
<dbReference type="Proteomes" id="UP000269396">
    <property type="component" value="Unassembled WGS sequence"/>
</dbReference>
<name>A0A183NQ45_9TREM</name>
<protein>
    <recommendedName>
        <fullName evidence="1">Cytosolic endo-beta-N-acetylglucosaminidase TIM barrel domain-containing protein</fullName>
    </recommendedName>
</protein>
<proteinExistence type="predicted"/>
<feature type="domain" description="Cytosolic endo-beta-N-acetylglucosaminidase TIM barrel" evidence="1">
    <location>
        <begin position="67"/>
        <end position="114"/>
    </location>
</feature>
<dbReference type="AlphaFoldDB" id="A0A183NQ45"/>
<keyword evidence="3" id="KW-1185">Reference proteome</keyword>
<dbReference type="EMBL" id="UZAL01010940">
    <property type="protein sequence ID" value="VDP04469.1"/>
    <property type="molecule type" value="Genomic_DNA"/>
</dbReference>
<evidence type="ECO:0000313" key="2">
    <source>
        <dbReference type="EMBL" id="VDP04469.1"/>
    </source>
</evidence>
<accession>A0A183NQ45</accession>
<dbReference type="GO" id="GO:0005829">
    <property type="term" value="C:cytosol"/>
    <property type="evidence" value="ECO:0007669"/>
    <property type="project" value="UniProtKB-SubCell"/>
</dbReference>
<sequence length="191" mass="22357">MCDESSYISKPISTIQELIHWDFPSTSNLTIPLSYFSDFLNGNLSFPLPSSGLPKVIYCHDMAGGYLSSDRTVNFTCVFPAFRFVHWHLVDIFIYFSHQFITIPPVSWINLAHSYLIIFMFGFGLFNCFLCIFRIIYQKPRYYTIFENMRKVLLTFYNICTFRQNVPKIHRNLVTLLTNNNLCENDPLSRG</sequence>
<dbReference type="PANTHER" id="PTHR13246:SF1">
    <property type="entry name" value="CYTOSOLIC ENDO-BETA-N-ACETYLGLUCOSAMINIDASE"/>
    <property type="match status" value="1"/>
</dbReference>
<dbReference type="GO" id="GO:0033925">
    <property type="term" value="F:mannosyl-glycoprotein endo-beta-N-acetylglucosaminidase activity"/>
    <property type="evidence" value="ECO:0007669"/>
    <property type="project" value="UniProtKB-EC"/>
</dbReference>
<evidence type="ECO:0000259" key="1">
    <source>
        <dbReference type="Pfam" id="PF03644"/>
    </source>
</evidence>
<dbReference type="STRING" id="31246.A0A183NQ45"/>
<reference evidence="2 3" key="1">
    <citation type="submission" date="2018-11" db="EMBL/GenBank/DDBJ databases">
        <authorList>
            <consortium name="Pathogen Informatics"/>
        </authorList>
    </citation>
    <scope>NUCLEOTIDE SEQUENCE [LARGE SCALE GENOMIC DNA]</scope>
    <source>
        <strain>Denwood</strain>
        <strain evidence="3">Zambia</strain>
    </source>
</reference>
<dbReference type="InterPro" id="IPR032979">
    <property type="entry name" value="ENGase"/>
</dbReference>
<dbReference type="Gene3D" id="3.20.20.80">
    <property type="entry name" value="Glycosidases"/>
    <property type="match status" value="1"/>
</dbReference>
<dbReference type="Pfam" id="PF03644">
    <property type="entry name" value="Glyco_hydro_85"/>
    <property type="match status" value="1"/>
</dbReference>
<gene>
    <name evidence="2" type="ORF">SMTD_LOCUS4229</name>
</gene>
<organism evidence="2 3">
    <name type="scientific">Schistosoma mattheei</name>
    <dbReference type="NCBI Taxonomy" id="31246"/>
    <lineage>
        <taxon>Eukaryota</taxon>
        <taxon>Metazoa</taxon>
        <taxon>Spiralia</taxon>
        <taxon>Lophotrochozoa</taxon>
        <taxon>Platyhelminthes</taxon>
        <taxon>Trematoda</taxon>
        <taxon>Digenea</taxon>
        <taxon>Strigeidida</taxon>
        <taxon>Schistosomatoidea</taxon>
        <taxon>Schistosomatidae</taxon>
        <taxon>Schistosoma</taxon>
    </lineage>
</organism>
<dbReference type="InterPro" id="IPR005201">
    <property type="entry name" value="TIM_ENGase"/>
</dbReference>